<evidence type="ECO:0000313" key="5">
    <source>
        <dbReference type="EMBL" id="QLD11199.1"/>
    </source>
</evidence>
<feature type="binding site" evidence="3">
    <location>
        <position position="25"/>
    </location>
    <ligand>
        <name>a divalent metal cation</name>
        <dbReference type="ChEBI" id="CHEBI:60240"/>
    </ligand>
</feature>
<name>A0A7D5INZ5_9MICO</name>
<dbReference type="PANTHER" id="PTHR10907">
    <property type="entry name" value="REGUCALCIN"/>
    <property type="match status" value="1"/>
</dbReference>
<sequence length="302" mass="32175">MSFPRRLSVASEVTVFRDTRAVLVESIWWDARSDEVVWVDITAGLLHRGPLDGAVDGSDDRIVELPPPLSAVQPAAGGGYVAALKDRVVLLDEHGRIERELATLPHRHDGMRLNEGKVDPFGRFVVGGMELTTDDADATVWSVDGDGAVRVISGGFAVANGMEWSDDGRTMYLTDTGTSTVYRAPYGPDGELGELEPFLVGRASDGLTMAADGSFANGLYGEGAVAHWNTAGEIVDETAMPAPNITSVAFVGPDLRTLLVGSARENLTEEQLQRHPLSGGIFRLDHPIGGRGVHTFGVASTP</sequence>
<feature type="binding site" evidence="3">
    <location>
        <position position="205"/>
    </location>
    <ligand>
        <name>a divalent metal cation</name>
        <dbReference type="ChEBI" id="CHEBI:60240"/>
    </ligand>
</feature>
<keyword evidence="3" id="KW-0862">Zinc</keyword>
<dbReference type="InterPro" id="IPR013658">
    <property type="entry name" value="SGL"/>
</dbReference>
<feature type="binding site" evidence="3">
    <location>
        <position position="114"/>
    </location>
    <ligand>
        <name>substrate</name>
    </ligand>
</feature>
<dbReference type="PANTHER" id="PTHR10907:SF47">
    <property type="entry name" value="REGUCALCIN"/>
    <property type="match status" value="1"/>
</dbReference>
<comment type="cofactor">
    <cofactor evidence="3">
        <name>Zn(2+)</name>
        <dbReference type="ChEBI" id="CHEBI:29105"/>
    </cofactor>
    <text evidence="3">Binds 1 divalent metal cation per subunit.</text>
</comment>
<dbReference type="Gene3D" id="2.120.10.30">
    <property type="entry name" value="TolB, C-terminal domain"/>
    <property type="match status" value="1"/>
</dbReference>
<dbReference type="EMBL" id="CP058316">
    <property type="protein sequence ID" value="QLD11199.1"/>
    <property type="molecule type" value="Genomic_DNA"/>
</dbReference>
<dbReference type="InterPro" id="IPR011042">
    <property type="entry name" value="6-blade_b-propeller_TolB-like"/>
</dbReference>
<evidence type="ECO:0000259" key="4">
    <source>
        <dbReference type="Pfam" id="PF08450"/>
    </source>
</evidence>
<accession>A0A7D5INZ5</accession>
<feature type="binding site" evidence="3">
    <location>
        <position position="160"/>
    </location>
    <ligand>
        <name>a divalent metal cation</name>
        <dbReference type="ChEBI" id="CHEBI:60240"/>
    </ligand>
</feature>
<evidence type="ECO:0000256" key="3">
    <source>
        <dbReference type="PIRSR" id="PIRSR605511-2"/>
    </source>
</evidence>
<proteinExistence type="inferred from homology"/>
<evidence type="ECO:0000256" key="1">
    <source>
        <dbReference type="ARBA" id="ARBA00008853"/>
    </source>
</evidence>
<dbReference type="PRINTS" id="PR01790">
    <property type="entry name" value="SMP30FAMILY"/>
</dbReference>
<evidence type="ECO:0000313" key="6">
    <source>
        <dbReference type="Proteomes" id="UP000509638"/>
    </source>
</evidence>
<dbReference type="SUPFAM" id="SSF63829">
    <property type="entry name" value="Calcium-dependent phosphotriesterase"/>
    <property type="match status" value="1"/>
</dbReference>
<comment type="similarity">
    <text evidence="1">Belongs to the SMP-30/CGR1 family.</text>
</comment>
<dbReference type="AlphaFoldDB" id="A0A7D5INZ5"/>
<dbReference type="GO" id="GO:0005509">
    <property type="term" value="F:calcium ion binding"/>
    <property type="evidence" value="ECO:0007669"/>
    <property type="project" value="TreeGrafter"/>
</dbReference>
<protein>
    <submittedName>
        <fullName evidence="5">SMP-30/gluconolactonase/LRE family protein</fullName>
    </submittedName>
</protein>
<dbReference type="GO" id="GO:0004341">
    <property type="term" value="F:gluconolactonase activity"/>
    <property type="evidence" value="ECO:0007669"/>
    <property type="project" value="TreeGrafter"/>
</dbReference>
<feature type="active site" description="Proton donor/acceptor" evidence="2">
    <location>
        <position position="205"/>
    </location>
</feature>
<feature type="domain" description="SMP-30/Gluconolactonase/LRE-like region" evidence="4">
    <location>
        <begin position="25"/>
        <end position="264"/>
    </location>
</feature>
<dbReference type="GO" id="GO:0019853">
    <property type="term" value="P:L-ascorbic acid biosynthetic process"/>
    <property type="evidence" value="ECO:0007669"/>
    <property type="project" value="TreeGrafter"/>
</dbReference>
<evidence type="ECO:0000256" key="2">
    <source>
        <dbReference type="PIRSR" id="PIRSR605511-1"/>
    </source>
</evidence>
<organism evidence="5 6">
    <name type="scientific">Microbacterium oleivorans</name>
    <dbReference type="NCBI Taxonomy" id="273677"/>
    <lineage>
        <taxon>Bacteria</taxon>
        <taxon>Bacillati</taxon>
        <taxon>Actinomycetota</taxon>
        <taxon>Actinomycetes</taxon>
        <taxon>Micrococcales</taxon>
        <taxon>Microbacteriaceae</taxon>
        <taxon>Microbacterium</taxon>
    </lineage>
</organism>
<gene>
    <name evidence="5" type="ORF">HW566_05055</name>
</gene>
<reference evidence="5 6" key="1">
    <citation type="submission" date="2020-06" db="EMBL/GenBank/DDBJ databases">
        <authorList>
            <person name="Jo H."/>
        </authorList>
    </citation>
    <scope>NUCLEOTIDE SEQUENCE [LARGE SCALE GENOMIC DNA]</scope>
    <source>
        <strain evidence="5 6">I46</strain>
    </source>
</reference>
<dbReference type="InterPro" id="IPR005511">
    <property type="entry name" value="SMP-30"/>
</dbReference>
<dbReference type="Pfam" id="PF08450">
    <property type="entry name" value="SGL"/>
    <property type="match status" value="1"/>
</dbReference>
<dbReference type="Proteomes" id="UP000509638">
    <property type="component" value="Chromosome"/>
</dbReference>
<feature type="binding site" evidence="3">
    <location>
        <position position="112"/>
    </location>
    <ligand>
        <name>substrate</name>
    </ligand>
</feature>
<keyword evidence="3" id="KW-0479">Metal-binding</keyword>